<sequence>MVVRMSWFSVPFCGYSCEFSPFRGNLLAIGTGQYFGIVGNGKLHVLDIAAPGGQPVCEWMTNQAVYDVAWSEANEHVLLTGQADGTLKLFDWTNPQGPIMSLEEHTAEVYGVDWNLNEKHLISSAAWDHSVKVWDAMRGVSVSTFRAHQNLAYAAIWSPARPACLASVGGDAMLHIQDLNAGEMPVQSIQAHQHEILTVDWNKYNEFMVVTGSVDKTIRTFDLRNFGQPLQILHGHQLAVKRVKCHPYNETQIVSCSYDTAVNVFDMTMGQMIQHFDQHTEFTLGVDLSLFEENVIASTSWDCTACVWNLTQPPPPPPPAIVKRVPRQQLFVSPVRLKIQGRGAEPPHLPSCLGFTKVARMARRQVNRAAVLPLAVAAVLACVTKFCAFTLPQPSSRRSDRVRLHAEDKCVGNCLQPDGSWKPTGEIDIQAYVYPKWYMHPVPDPSAMGNGCSEPTDCCWAPFYALLASGRGDLVLYGFPQRPRGPDATKANGSYVLCGEHHGRPVFQHVSGTGPFIYFWDERDGENWRGWWLGPAVGAAEVWAYNAEVEEGPLPPTQSWRSPWHGPIHPMLKLYIWPRTKLKARMQATPSVEPALPEERAVPAWLQNPGEAEVALSEDSAKLGSCGICLEPLWNAEPSVFLVNLKRLCRHYFCRACAKRMLVEQTTLGLRPLQEDMQIGMLDGLSSVMDAAGRRVGDLVWSETGQRLCDGEFFLVLTQLQRLRHLEAGMEFRFKEGEALVIRRGVLLGCLLKGAWRTLKRMTHEEFLQEGLEDVTVSSRNIKDLRSKFVVYSGGEFSCWTCGRCSLENTSSDFKCKLCGGPPQRPEDMPEQNLPLDRFGAAALRSRFALRPQLHWAVPLQCPLCRNGGTASVTPMPSLREAPFDWFSLVDVAGAGKLSLFELSAGLATVLPLSSERLESELKDQFPALRWPINYEQFAQQEGPAHWATRQLQALHRHDGGGPEEEALAQSVWEAFQEQYTGAAERGMYMDTPVGENDIKYRWRRLRDTFGITSEEAVGIMQTDALPLVIDADYVQGQLRSPFHGYNGLC</sequence>
<dbReference type="PROSITE" id="PS50294">
    <property type="entry name" value="WD_REPEATS_REGION"/>
    <property type="match status" value="1"/>
</dbReference>
<proteinExistence type="inferred from homology"/>
<keyword evidence="7" id="KW-0862">Zinc</keyword>
<dbReference type="Pfam" id="PF00400">
    <property type="entry name" value="WD40"/>
    <property type="match status" value="5"/>
</dbReference>
<dbReference type="CDD" id="cd00200">
    <property type="entry name" value="WD40"/>
    <property type="match status" value="1"/>
</dbReference>
<dbReference type="GO" id="GO:0016558">
    <property type="term" value="P:protein import into peroxisome matrix"/>
    <property type="evidence" value="ECO:0007669"/>
    <property type="project" value="InterPro"/>
</dbReference>
<evidence type="ECO:0000256" key="4">
    <source>
        <dbReference type="ARBA" id="ARBA00022490"/>
    </source>
</evidence>
<evidence type="ECO:0000256" key="8">
    <source>
        <dbReference type="ARBA" id="ARBA00022927"/>
    </source>
</evidence>
<dbReference type="SUPFAM" id="SSF50978">
    <property type="entry name" value="WD40 repeat-like"/>
    <property type="match status" value="1"/>
</dbReference>
<evidence type="ECO:0000256" key="9">
    <source>
        <dbReference type="ARBA" id="ARBA00023140"/>
    </source>
</evidence>
<keyword evidence="3" id="KW-0813">Transport</keyword>
<dbReference type="InterPro" id="IPR044536">
    <property type="entry name" value="PEX7"/>
</dbReference>
<evidence type="ECO:0000256" key="7">
    <source>
        <dbReference type="ARBA" id="ARBA00022833"/>
    </source>
</evidence>
<keyword evidence="5" id="KW-0479">Metal-binding</keyword>
<evidence type="ECO:0000256" key="1">
    <source>
        <dbReference type="ARBA" id="ARBA00004253"/>
    </source>
</evidence>
<evidence type="ECO:0000256" key="2">
    <source>
        <dbReference type="ARBA" id="ARBA00004514"/>
    </source>
</evidence>
<evidence type="ECO:0000256" key="12">
    <source>
        <dbReference type="PROSITE-ProRule" id="PRU00221"/>
    </source>
</evidence>
<keyword evidence="6 13" id="KW-0863">Zinc-finger</keyword>
<dbReference type="SUPFAM" id="SSF57850">
    <property type="entry name" value="RING/U-box"/>
    <property type="match status" value="1"/>
</dbReference>
<dbReference type="EMBL" id="LSRX01000563">
    <property type="protein sequence ID" value="OLP93983.1"/>
    <property type="molecule type" value="Genomic_DNA"/>
</dbReference>
<dbReference type="PROSITE" id="PS50199">
    <property type="entry name" value="ZF_RANBP2_2"/>
    <property type="match status" value="1"/>
</dbReference>
<dbReference type="PROSITE" id="PS00518">
    <property type="entry name" value="ZF_RING_1"/>
    <property type="match status" value="1"/>
</dbReference>
<dbReference type="SMART" id="SM00320">
    <property type="entry name" value="WD40"/>
    <property type="match status" value="6"/>
</dbReference>
<keyword evidence="12" id="KW-0853">WD repeat</keyword>
<keyword evidence="9" id="KW-0576">Peroxisome</keyword>
<evidence type="ECO:0000313" key="16">
    <source>
        <dbReference type="Proteomes" id="UP000186817"/>
    </source>
</evidence>
<keyword evidence="4" id="KW-0963">Cytoplasm</keyword>
<dbReference type="PANTHER" id="PTHR46027">
    <property type="entry name" value="PEROXISOMAL TARGETING SIGNAL 2 RECEPTOR"/>
    <property type="match status" value="1"/>
</dbReference>
<comment type="subcellular location">
    <subcellularLocation>
        <location evidence="2">Cytoplasm</location>
        <location evidence="2">Cytosol</location>
    </subcellularLocation>
    <subcellularLocation>
        <location evidence="1">Peroxisome matrix</location>
    </subcellularLocation>
</comment>
<keyword evidence="8" id="KW-0653">Protein transport</keyword>
<evidence type="ECO:0000256" key="10">
    <source>
        <dbReference type="ARBA" id="ARBA00024017"/>
    </source>
</evidence>
<feature type="repeat" description="WD" evidence="12">
    <location>
        <begin position="102"/>
        <end position="144"/>
    </location>
</feature>
<dbReference type="GO" id="GO:0005053">
    <property type="term" value="F:peroxisome matrix targeting signal-2 binding"/>
    <property type="evidence" value="ECO:0007669"/>
    <property type="project" value="InterPro"/>
</dbReference>
<evidence type="ECO:0000256" key="3">
    <source>
        <dbReference type="ARBA" id="ARBA00022448"/>
    </source>
</evidence>
<evidence type="ECO:0000256" key="11">
    <source>
        <dbReference type="ARBA" id="ARBA00032565"/>
    </source>
</evidence>
<evidence type="ECO:0000259" key="14">
    <source>
        <dbReference type="PROSITE" id="PS50199"/>
    </source>
</evidence>
<dbReference type="Proteomes" id="UP000186817">
    <property type="component" value="Unassembled WGS sequence"/>
</dbReference>
<comment type="caution">
    <text evidence="15">The sequence shown here is derived from an EMBL/GenBank/DDBJ whole genome shotgun (WGS) entry which is preliminary data.</text>
</comment>
<accession>A0A1Q9DFN9</accession>
<keyword evidence="15" id="KW-0675">Receptor</keyword>
<feature type="domain" description="RanBP2-type" evidence="14">
    <location>
        <begin position="796"/>
        <end position="825"/>
    </location>
</feature>
<dbReference type="PROSITE" id="PS01358">
    <property type="entry name" value="ZF_RANBP2_1"/>
    <property type="match status" value="1"/>
</dbReference>
<dbReference type="GO" id="GO:0008270">
    <property type="term" value="F:zinc ion binding"/>
    <property type="evidence" value="ECO:0007669"/>
    <property type="project" value="UniProtKB-KW"/>
</dbReference>
<dbReference type="Gene3D" id="2.130.10.10">
    <property type="entry name" value="YVTN repeat-like/Quinoprotein amine dehydrogenase"/>
    <property type="match status" value="1"/>
</dbReference>
<dbReference type="GO" id="GO:0005829">
    <property type="term" value="C:cytosol"/>
    <property type="evidence" value="ECO:0007669"/>
    <property type="project" value="UniProtKB-SubCell"/>
</dbReference>
<dbReference type="InterPro" id="IPR036322">
    <property type="entry name" value="WD40_repeat_dom_sf"/>
</dbReference>
<gene>
    <name evidence="15" type="primary">pex7</name>
    <name evidence="15" type="ORF">AK812_SmicGene24078</name>
</gene>
<dbReference type="OrthoDB" id="273771at2759"/>
<reference evidence="15 16" key="1">
    <citation type="submission" date="2016-02" db="EMBL/GenBank/DDBJ databases">
        <title>Genome analysis of coral dinoflagellate symbionts highlights evolutionary adaptations to a symbiotic lifestyle.</title>
        <authorList>
            <person name="Aranda M."/>
            <person name="Li Y."/>
            <person name="Liew Y.J."/>
            <person name="Baumgarten S."/>
            <person name="Simakov O."/>
            <person name="Wilson M."/>
            <person name="Piel J."/>
            <person name="Ashoor H."/>
            <person name="Bougouffa S."/>
            <person name="Bajic V.B."/>
            <person name="Ryu T."/>
            <person name="Ravasi T."/>
            <person name="Bayer T."/>
            <person name="Micklem G."/>
            <person name="Kim H."/>
            <person name="Bhak J."/>
            <person name="Lajeunesse T.C."/>
            <person name="Voolstra C.R."/>
        </authorList>
    </citation>
    <scope>NUCLEOTIDE SEQUENCE [LARGE SCALE GENOMIC DNA]</scope>
    <source>
        <strain evidence="15 16">CCMP2467</strain>
    </source>
</reference>
<feature type="repeat" description="WD" evidence="12">
    <location>
        <begin position="189"/>
        <end position="225"/>
    </location>
</feature>
<keyword evidence="16" id="KW-1185">Reference proteome</keyword>
<dbReference type="InterPro" id="IPR001876">
    <property type="entry name" value="Znf_RanBP2"/>
</dbReference>
<evidence type="ECO:0000313" key="15">
    <source>
        <dbReference type="EMBL" id="OLP93983.1"/>
    </source>
</evidence>
<dbReference type="InterPro" id="IPR017907">
    <property type="entry name" value="Znf_RING_CS"/>
</dbReference>
<dbReference type="PROSITE" id="PS50082">
    <property type="entry name" value="WD_REPEATS_2"/>
    <property type="match status" value="2"/>
</dbReference>
<evidence type="ECO:0000256" key="6">
    <source>
        <dbReference type="ARBA" id="ARBA00022771"/>
    </source>
</evidence>
<dbReference type="InterPro" id="IPR001680">
    <property type="entry name" value="WD40_rpt"/>
</dbReference>
<protein>
    <recommendedName>
        <fullName evidence="11">Peroxin-7</fullName>
    </recommendedName>
</protein>
<dbReference type="GO" id="GO:0005782">
    <property type="term" value="C:peroxisomal matrix"/>
    <property type="evidence" value="ECO:0007669"/>
    <property type="project" value="UniProtKB-SubCell"/>
</dbReference>
<name>A0A1Q9DFN9_SYMMI</name>
<evidence type="ECO:0000256" key="5">
    <source>
        <dbReference type="ARBA" id="ARBA00022723"/>
    </source>
</evidence>
<comment type="similarity">
    <text evidence="10">Belongs to the WD repeat peroxin-7 family.</text>
</comment>
<evidence type="ECO:0000256" key="13">
    <source>
        <dbReference type="PROSITE-ProRule" id="PRU00322"/>
    </source>
</evidence>
<organism evidence="15 16">
    <name type="scientific">Symbiodinium microadriaticum</name>
    <name type="common">Dinoflagellate</name>
    <name type="synonym">Zooxanthella microadriatica</name>
    <dbReference type="NCBI Taxonomy" id="2951"/>
    <lineage>
        <taxon>Eukaryota</taxon>
        <taxon>Sar</taxon>
        <taxon>Alveolata</taxon>
        <taxon>Dinophyceae</taxon>
        <taxon>Suessiales</taxon>
        <taxon>Symbiodiniaceae</taxon>
        <taxon>Symbiodinium</taxon>
    </lineage>
</organism>
<dbReference type="InterPro" id="IPR015943">
    <property type="entry name" value="WD40/YVTN_repeat-like_dom_sf"/>
</dbReference>
<dbReference type="AlphaFoldDB" id="A0A1Q9DFN9"/>
<dbReference type="PANTHER" id="PTHR46027:SF1">
    <property type="entry name" value="PEROXISOMAL TARGETING SIGNAL 2 RECEPTOR"/>
    <property type="match status" value="1"/>
</dbReference>